<dbReference type="PANTHER" id="PTHR15124">
    <property type="entry name" value="SELENOPROTEIN W"/>
    <property type="match status" value="1"/>
</dbReference>
<dbReference type="InterPro" id="IPR036249">
    <property type="entry name" value="Thioredoxin-like_sf"/>
</dbReference>
<accession>A0A504YNN5</accession>
<organism evidence="2 3">
    <name type="scientific">Fasciola gigantica</name>
    <name type="common">Giant liver fluke</name>
    <dbReference type="NCBI Taxonomy" id="46835"/>
    <lineage>
        <taxon>Eukaryota</taxon>
        <taxon>Metazoa</taxon>
        <taxon>Spiralia</taxon>
        <taxon>Lophotrochozoa</taxon>
        <taxon>Platyhelminthes</taxon>
        <taxon>Trematoda</taxon>
        <taxon>Digenea</taxon>
        <taxon>Plagiorchiida</taxon>
        <taxon>Echinostomata</taxon>
        <taxon>Echinostomatoidea</taxon>
        <taxon>Fasciolidae</taxon>
        <taxon>Fasciola</taxon>
    </lineage>
</organism>
<dbReference type="OrthoDB" id="444492at2759"/>
<protein>
    <submittedName>
        <fullName evidence="2">Selenoprotein W</fullName>
    </submittedName>
</protein>
<dbReference type="NCBIfam" id="TIGR02174">
    <property type="entry name" value="CXXU_selWTH"/>
    <property type="match status" value="1"/>
</dbReference>
<keyword evidence="1" id="KW-0676">Redox-active center</keyword>
<comment type="caution">
    <text evidence="2">The sequence shown here is derived from an EMBL/GenBank/DDBJ whole genome shotgun (WGS) entry which is preliminary data.</text>
</comment>
<evidence type="ECO:0000256" key="1">
    <source>
        <dbReference type="ARBA" id="ARBA00023284"/>
    </source>
</evidence>
<evidence type="ECO:0000313" key="3">
    <source>
        <dbReference type="Proteomes" id="UP000316759"/>
    </source>
</evidence>
<dbReference type="STRING" id="46835.A0A504YNN5"/>
<sequence length="91" mass="10406">MRLRLEADHYQIASCQQNLASRCPFRAFQKELERRVSCPLKITSEGTPQVTGWFEVQVVNGPLLHSKKRGDGFVDSESKWKKIVDAINSLM</sequence>
<dbReference type="SUPFAM" id="SSF52833">
    <property type="entry name" value="Thioredoxin-like"/>
    <property type="match status" value="1"/>
</dbReference>
<dbReference type="Proteomes" id="UP000316759">
    <property type="component" value="Unassembled WGS sequence"/>
</dbReference>
<gene>
    <name evidence="2" type="ORF">FGIG_07560</name>
</gene>
<dbReference type="Pfam" id="PF10262">
    <property type="entry name" value="Rdx"/>
    <property type="match status" value="1"/>
</dbReference>
<reference evidence="2 3" key="1">
    <citation type="submission" date="2019-04" db="EMBL/GenBank/DDBJ databases">
        <title>Annotation for the trematode Fasciola gigantica.</title>
        <authorList>
            <person name="Choi Y.-J."/>
        </authorList>
    </citation>
    <scope>NUCLEOTIDE SEQUENCE [LARGE SCALE GENOMIC DNA]</scope>
    <source>
        <strain evidence="2">Uganda_cow_1</strain>
    </source>
</reference>
<dbReference type="AlphaFoldDB" id="A0A504YNN5"/>
<keyword evidence="3" id="KW-1185">Reference proteome</keyword>
<dbReference type="Gene3D" id="3.40.30.10">
    <property type="entry name" value="Glutaredoxin"/>
    <property type="match status" value="1"/>
</dbReference>
<dbReference type="EMBL" id="SUNJ01005447">
    <property type="protein sequence ID" value="TPP63632.1"/>
    <property type="molecule type" value="Genomic_DNA"/>
</dbReference>
<name>A0A504YNN5_FASGI</name>
<dbReference type="InterPro" id="IPR051441">
    <property type="entry name" value="SelW_related"/>
</dbReference>
<proteinExistence type="predicted"/>
<dbReference type="InterPro" id="IPR011893">
    <property type="entry name" value="Selenoprotein_Rdx-typ"/>
</dbReference>
<dbReference type="PANTHER" id="PTHR15124:SF18">
    <property type="entry name" value="SELENOPROTEIN W"/>
    <property type="match status" value="1"/>
</dbReference>
<evidence type="ECO:0000313" key="2">
    <source>
        <dbReference type="EMBL" id="TPP63632.1"/>
    </source>
</evidence>
<dbReference type="GO" id="GO:0005829">
    <property type="term" value="C:cytosol"/>
    <property type="evidence" value="ECO:0007669"/>
    <property type="project" value="TreeGrafter"/>
</dbReference>